<dbReference type="PROSITE" id="PS50995">
    <property type="entry name" value="HTH_MARR_2"/>
    <property type="match status" value="1"/>
</dbReference>
<organism evidence="2 3">
    <name type="scientific">Pseudonocardia alni subsp. carboxydivorans</name>
    <dbReference type="NCBI Taxonomy" id="415010"/>
    <lineage>
        <taxon>Bacteria</taxon>
        <taxon>Bacillati</taxon>
        <taxon>Actinomycetota</taxon>
        <taxon>Actinomycetes</taxon>
        <taxon>Pseudonocardiales</taxon>
        <taxon>Pseudonocardiaceae</taxon>
        <taxon>Pseudonocardia</taxon>
    </lineage>
</organism>
<dbReference type="EMBL" id="JBBPIX010000013">
    <property type="protein sequence ID" value="MEK6466345.1"/>
    <property type="molecule type" value="Genomic_DNA"/>
</dbReference>
<dbReference type="PANTHER" id="PTHR33164">
    <property type="entry name" value="TRANSCRIPTIONAL REGULATOR, MARR FAMILY"/>
    <property type="match status" value="1"/>
</dbReference>
<sequence length="286" mass="30106">MTASGPPPDAAAELEDLLQFFYQCPVGLVDAHDDGRLRRVNPAAVRMLAPALRPGEDLDRLHPVLDRLAPGLSAMLTTRPERLGPLHPGTRVVVTVPPDGGPQVELRFVRVAPDHVMVVAADVTVEQRLARRTLTLAARLRDVIAAAEAYRDAAAEVLGVAPSGVGVLEELVLRGPRTPSAISRRVGLSSSSVTAVVDQLESAGLVERVANPADRRSTLVTLAPGASDRIRPVLDLLVSGIDRVAEGASAHAQDVAATLEAVTSALRSRTAVRGGQVPRPVRPTDG</sequence>
<dbReference type="PANTHER" id="PTHR33164:SF106">
    <property type="entry name" value="TRANSCRIPTIONAL REGULATORY PROTEIN"/>
    <property type="match status" value="1"/>
</dbReference>
<dbReference type="InterPro" id="IPR039422">
    <property type="entry name" value="MarR/SlyA-like"/>
</dbReference>
<feature type="domain" description="HTH marR-type" evidence="1">
    <location>
        <begin position="126"/>
        <end position="268"/>
    </location>
</feature>
<dbReference type="Pfam" id="PF12802">
    <property type="entry name" value="MarR_2"/>
    <property type="match status" value="1"/>
</dbReference>
<dbReference type="Gene3D" id="3.30.450.20">
    <property type="entry name" value="PAS domain"/>
    <property type="match status" value="1"/>
</dbReference>
<keyword evidence="3" id="KW-1185">Reference proteome</keyword>
<dbReference type="SMART" id="SM00347">
    <property type="entry name" value="HTH_MARR"/>
    <property type="match status" value="1"/>
</dbReference>
<accession>A0ABU9ALS2</accession>
<dbReference type="Gene3D" id="1.10.10.10">
    <property type="entry name" value="Winged helix-like DNA-binding domain superfamily/Winged helix DNA-binding domain"/>
    <property type="match status" value="1"/>
</dbReference>
<dbReference type="PRINTS" id="PR00598">
    <property type="entry name" value="HTHMARR"/>
</dbReference>
<dbReference type="RefSeq" id="WP_346104406.1">
    <property type="nucleotide sequence ID" value="NZ_BAAAOD010000035.1"/>
</dbReference>
<dbReference type="Proteomes" id="UP001367513">
    <property type="component" value="Unassembled WGS sequence"/>
</dbReference>
<dbReference type="InterPro" id="IPR036390">
    <property type="entry name" value="WH_DNA-bd_sf"/>
</dbReference>
<evidence type="ECO:0000313" key="3">
    <source>
        <dbReference type="Proteomes" id="UP001367513"/>
    </source>
</evidence>
<protein>
    <submittedName>
        <fullName evidence="2">MarR family transcriptional regulator</fullName>
    </submittedName>
</protein>
<dbReference type="InterPro" id="IPR036388">
    <property type="entry name" value="WH-like_DNA-bd_sf"/>
</dbReference>
<dbReference type="SUPFAM" id="SSF46785">
    <property type="entry name" value="Winged helix' DNA-binding domain"/>
    <property type="match status" value="1"/>
</dbReference>
<dbReference type="InterPro" id="IPR011991">
    <property type="entry name" value="ArsR-like_HTH"/>
</dbReference>
<evidence type="ECO:0000259" key="1">
    <source>
        <dbReference type="PROSITE" id="PS50995"/>
    </source>
</evidence>
<proteinExistence type="predicted"/>
<dbReference type="CDD" id="cd00090">
    <property type="entry name" value="HTH_ARSR"/>
    <property type="match status" value="1"/>
</dbReference>
<comment type="caution">
    <text evidence="2">The sequence shown here is derived from an EMBL/GenBank/DDBJ whole genome shotgun (WGS) entry which is preliminary data.</text>
</comment>
<name>A0ABU9ALS2_PSEA5</name>
<evidence type="ECO:0000313" key="2">
    <source>
        <dbReference type="EMBL" id="MEK6466345.1"/>
    </source>
</evidence>
<reference evidence="2 3" key="1">
    <citation type="submission" date="2024-03" db="EMBL/GenBank/DDBJ databases">
        <title>Draft genome sequence of Pseudonocardia carboxydivorans JCM 14827.</title>
        <authorList>
            <person name="Duangmal K."/>
        </authorList>
    </citation>
    <scope>NUCLEOTIDE SEQUENCE [LARGE SCALE GENOMIC DNA]</scope>
    <source>
        <strain evidence="2 3">JCM 14827</strain>
    </source>
</reference>
<gene>
    <name evidence="2" type="ORF">WG925_21595</name>
</gene>
<dbReference type="InterPro" id="IPR000835">
    <property type="entry name" value="HTH_MarR-typ"/>
</dbReference>